<evidence type="ECO:0000256" key="1">
    <source>
        <dbReference type="ARBA" id="ARBA00006479"/>
    </source>
</evidence>
<dbReference type="EMBL" id="JAIQUM010000023">
    <property type="protein sequence ID" value="MBZ5750952.1"/>
    <property type="molecule type" value="Genomic_DNA"/>
</dbReference>
<comment type="similarity">
    <text evidence="1">Belongs to the ROK (NagC/XylR) family.</text>
</comment>
<proteinExistence type="inferred from homology"/>
<name>A0ABS7URM0_9BACI</name>
<dbReference type="InterPro" id="IPR000600">
    <property type="entry name" value="ROK"/>
</dbReference>
<dbReference type="PANTHER" id="PTHR18964:SF149">
    <property type="entry name" value="BIFUNCTIONAL UDP-N-ACETYLGLUCOSAMINE 2-EPIMERASE_N-ACETYLMANNOSAMINE KINASE"/>
    <property type="match status" value="1"/>
</dbReference>
<accession>A0ABS7URM0</accession>
<dbReference type="Proteomes" id="UP001165287">
    <property type="component" value="Unassembled WGS sequence"/>
</dbReference>
<comment type="caution">
    <text evidence="2">The sequence shown here is derived from an EMBL/GenBank/DDBJ whole genome shotgun (WGS) entry which is preliminary data.</text>
</comment>
<dbReference type="InterPro" id="IPR049874">
    <property type="entry name" value="ROK_cs"/>
</dbReference>
<dbReference type="SUPFAM" id="SSF53067">
    <property type="entry name" value="Actin-like ATPase domain"/>
    <property type="match status" value="1"/>
</dbReference>
<dbReference type="InterPro" id="IPR043129">
    <property type="entry name" value="ATPase_NBD"/>
</dbReference>
<dbReference type="Gene3D" id="3.30.420.40">
    <property type="match status" value="2"/>
</dbReference>
<reference evidence="2" key="1">
    <citation type="submission" date="2024-05" db="EMBL/GenBank/DDBJ databases">
        <title>Metabacillus sp. nov., isolated from the rhizosphere soil of tomato plants.</title>
        <authorList>
            <person name="Ma R."/>
        </authorList>
    </citation>
    <scope>NUCLEOTIDE SEQUENCE</scope>
    <source>
        <strain evidence="2">DBTR6</strain>
    </source>
</reference>
<dbReference type="Pfam" id="PF00480">
    <property type="entry name" value="ROK"/>
    <property type="match status" value="1"/>
</dbReference>
<evidence type="ECO:0000313" key="2">
    <source>
        <dbReference type="EMBL" id="MBZ5750952.1"/>
    </source>
</evidence>
<dbReference type="PANTHER" id="PTHR18964">
    <property type="entry name" value="ROK (REPRESSOR, ORF, KINASE) FAMILY"/>
    <property type="match status" value="1"/>
</dbReference>
<evidence type="ECO:0000313" key="3">
    <source>
        <dbReference type="Proteomes" id="UP001165287"/>
    </source>
</evidence>
<sequence>MKTAIGIDIGGTKIAIGVVQEDGKVLATNEFPTRVEYGPDYATDLIVSCVEEFMQQFPTVTGIGIGAPGPLDSKQGKVLNPPNLKSWHGYPLARRIGSAFRVPVKMLNDADAATFGEYFFTFRDTYKHVLYVTVSTGVGGGIIINSSLYEGALSGAGEIGHSVVQREGPVCGCGKQGCLEALASGTALNRIWKERMAAVGKPVDPNWNSKDLFAHFDKNDPIAQSVVEEASTHLALGLSQVIQALNPELLILGGGVIIGQPSFYEMVYEKLPSYLLDQHSQLLTIEKARHGTLAGVMGAAAIILSKDEDIGGKQNGI</sequence>
<organism evidence="2 3">
    <name type="scientific">Metabacillus rhizolycopersici</name>
    <dbReference type="NCBI Taxonomy" id="2875709"/>
    <lineage>
        <taxon>Bacteria</taxon>
        <taxon>Bacillati</taxon>
        <taxon>Bacillota</taxon>
        <taxon>Bacilli</taxon>
        <taxon>Bacillales</taxon>
        <taxon>Bacillaceae</taxon>
        <taxon>Metabacillus</taxon>
    </lineage>
</organism>
<dbReference type="RefSeq" id="WP_224139229.1">
    <property type="nucleotide sequence ID" value="NZ_JAIQUM010000023.1"/>
</dbReference>
<keyword evidence="3" id="KW-1185">Reference proteome</keyword>
<protein>
    <submittedName>
        <fullName evidence="2">ROK family protein</fullName>
    </submittedName>
</protein>
<dbReference type="PROSITE" id="PS01125">
    <property type="entry name" value="ROK"/>
    <property type="match status" value="1"/>
</dbReference>
<gene>
    <name evidence="2" type="ORF">K9V48_11980</name>
</gene>